<dbReference type="AlphaFoldDB" id="Q6IEA5"/>
<dbReference type="GeneID" id="403119"/>
<dbReference type="EMBL" id="BN000243">
    <property type="protein sequence ID" value="CAE00410.1"/>
    <property type="molecule type" value="mRNA"/>
</dbReference>
<evidence type="ECO:0000256" key="4">
    <source>
        <dbReference type="ARBA" id="ARBA00022989"/>
    </source>
</evidence>
<dbReference type="PANTHER" id="PTHR16932:SF18">
    <property type="entry name" value="INTERFERON, ALPHA-INDUCIBLE PROTEIN 27-LIKE 2"/>
    <property type="match status" value="1"/>
</dbReference>
<dbReference type="InterPro" id="IPR009311">
    <property type="entry name" value="IFI6/IFI27-like"/>
</dbReference>
<dbReference type="Gene3D" id="6.10.110.10">
    <property type="match status" value="1"/>
</dbReference>
<keyword evidence="3 6" id="KW-0812">Transmembrane</keyword>
<reference evidence="7" key="1">
    <citation type="journal article" date="2004" name="BMC Genomics">
        <title>Identification of a novel gene family that includes the interferon-inducible human genes 6-16 and ISG12.</title>
        <authorList>
            <person name="Parker N."/>
            <person name="Porter A.C."/>
        </authorList>
    </citation>
    <scope>NUCLEOTIDE SEQUENCE</scope>
</reference>
<proteinExistence type="evidence at transcript level"/>
<dbReference type="KEGG" id="spu:403119"/>
<dbReference type="Pfam" id="PF06140">
    <property type="entry name" value="Ifi-6-16"/>
    <property type="match status" value="1"/>
</dbReference>
<keyword evidence="5 6" id="KW-0472">Membrane</keyword>
<protein>
    <submittedName>
        <fullName evidence="7">Putative ISG12 protein</fullName>
    </submittedName>
</protein>
<evidence type="ECO:0000256" key="1">
    <source>
        <dbReference type="ARBA" id="ARBA00004141"/>
    </source>
</evidence>
<evidence type="ECO:0000256" key="5">
    <source>
        <dbReference type="ARBA" id="ARBA00023136"/>
    </source>
</evidence>
<comment type="subcellular location">
    <subcellularLocation>
        <location evidence="1">Membrane</location>
        <topology evidence="1">Multi-pass membrane protein</topology>
    </subcellularLocation>
</comment>
<keyword evidence="4 6" id="KW-1133">Transmembrane helix</keyword>
<evidence type="ECO:0000256" key="6">
    <source>
        <dbReference type="SAM" id="Phobius"/>
    </source>
</evidence>
<feature type="transmembrane region" description="Helical" evidence="6">
    <location>
        <begin position="172"/>
        <end position="190"/>
    </location>
</feature>
<dbReference type="PANTHER" id="PTHR16932">
    <property type="entry name" value="INTERFERON ALPHA-INDUCIBLE PROTEIN 27"/>
    <property type="match status" value="1"/>
</dbReference>
<sequence>MASIGTIVGVVAGAGVAAVGVPVVLGVVGFTGAGIAAGSYAAGMMSSAAVSGGGTVAAGTTSTVCQVHWVLLDSASSTTAALGAGGAAGALLLRGGWQSSFLKPLRHAMLWESPHLLFEKACLINKTPLSSIMTSDRPTSIFPVLHSGLDLILILPPFDPVKYLLYGWVDPFFLEGILTLGPFTAFLYSFEST</sequence>
<organism evidence="7">
    <name type="scientific">Strongylocentrotus purpuratus</name>
    <name type="common">Purple sea urchin</name>
    <dbReference type="NCBI Taxonomy" id="7668"/>
    <lineage>
        <taxon>Eukaryota</taxon>
        <taxon>Metazoa</taxon>
        <taxon>Echinodermata</taxon>
        <taxon>Eleutherozoa</taxon>
        <taxon>Echinozoa</taxon>
        <taxon>Echinoidea</taxon>
        <taxon>Euechinoidea</taxon>
        <taxon>Echinacea</taxon>
        <taxon>Camarodonta</taxon>
        <taxon>Echinidea</taxon>
        <taxon>Strongylocentrotidae</taxon>
        <taxon>Strongylocentrotus</taxon>
    </lineage>
</organism>
<evidence type="ECO:0000256" key="3">
    <source>
        <dbReference type="ARBA" id="ARBA00022692"/>
    </source>
</evidence>
<comment type="similarity">
    <text evidence="2">Belongs to the IFI6/IFI27 family.</text>
</comment>
<evidence type="ECO:0000313" key="7">
    <source>
        <dbReference type="EMBL" id="CAE00410.1"/>
    </source>
</evidence>
<feature type="transmembrane region" description="Helical" evidence="6">
    <location>
        <begin position="6"/>
        <end position="37"/>
    </location>
</feature>
<gene>
    <name evidence="7" type="primary">isg12</name>
</gene>
<dbReference type="CTD" id="403119"/>
<dbReference type="InterPro" id="IPR038213">
    <property type="entry name" value="IFI6/IFI27-like_sf"/>
</dbReference>
<accession>Q6IEA5</accession>
<name>Q6IEA5_STRPU</name>
<dbReference type="GO" id="GO:0016020">
    <property type="term" value="C:membrane"/>
    <property type="evidence" value="ECO:0007669"/>
    <property type="project" value="UniProtKB-SubCell"/>
</dbReference>
<evidence type="ECO:0000256" key="2">
    <source>
        <dbReference type="ARBA" id="ARBA00007262"/>
    </source>
</evidence>